<name>A0A0A7RZ59_FRIPE</name>
<dbReference type="STRING" id="1267021.FPB0191_00004"/>
<comment type="domain">
    <text evidence="8">The N-terminal domain determines nucleotide recognition and specific binding, while the C-terminal domain determines the specific binding to the target protein.</text>
</comment>
<evidence type="ECO:0000256" key="4">
    <source>
        <dbReference type="ARBA" id="ARBA00022741"/>
    </source>
</evidence>
<feature type="binding site" evidence="8">
    <location>
        <position position="24"/>
    </location>
    <ligand>
        <name>GTP</name>
        <dbReference type="ChEBI" id="CHEBI:37565"/>
    </ligand>
</feature>
<dbReference type="GO" id="GO:0005737">
    <property type="term" value="C:cytoplasm"/>
    <property type="evidence" value="ECO:0007669"/>
    <property type="project" value="UniProtKB-SubCell"/>
</dbReference>
<dbReference type="AlphaFoldDB" id="A0A0A7RZ59"/>
<evidence type="ECO:0000256" key="8">
    <source>
        <dbReference type="HAMAP-Rule" id="MF_00316"/>
    </source>
</evidence>
<dbReference type="KEGG" id="fpp:FPB0191_00004"/>
<dbReference type="NCBIfam" id="TIGR02665">
    <property type="entry name" value="molyb_mobA"/>
    <property type="match status" value="1"/>
</dbReference>
<accession>A0A0A7RZ59</accession>
<dbReference type="Pfam" id="PF12804">
    <property type="entry name" value="NTP_transf_3"/>
    <property type="match status" value="1"/>
</dbReference>
<feature type="binding site" evidence="8">
    <location>
        <position position="100"/>
    </location>
    <ligand>
        <name>GTP</name>
        <dbReference type="ChEBI" id="CHEBI:37565"/>
    </ligand>
</feature>
<evidence type="ECO:0000256" key="6">
    <source>
        <dbReference type="ARBA" id="ARBA00023134"/>
    </source>
</evidence>
<dbReference type="GO" id="GO:0061603">
    <property type="term" value="F:molybdenum cofactor guanylyltransferase activity"/>
    <property type="evidence" value="ECO:0007669"/>
    <property type="project" value="UniProtKB-EC"/>
</dbReference>
<comment type="subcellular location">
    <subcellularLocation>
        <location evidence="8">Cytoplasm</location>
    </subcellularLocation>
</comment>
<comment type="catalytic activity">
    <reaction evidence="8">
        <text>Mo-molybdopterin + GTP + H(+) = Mo-molybdopterin guanine dinucleotide + diphosphate</text>
        <dbReference type="Rhea" id="RHEA:34243"/>
        <dbReference type="ChEBI" id="CHEBI:15378"/>
        <dbReference type="ChEBI" id="CHEBI:33019"/>
        <dbReference type="ChEBI" id="CHEBI:37565"/>
        <dbReference type="ChEBI" id="CHEBI:71302"/>
        <dbReference type="ChEBI" id="CHEBI:71310"/>
        <dbReference type="EC" id="2.7.7.77"/>
    </reaction>
</comment>
<dbReference type="GO" id="GO:0005525">
    <property type="term" value="F:GTP binding"/>
    <property type="evidence" value="ECO:0007669"/>
    <property type="project" value="UniProtKB-UniRule"/>
</dbReference>
<dbReference type="InterPro" id="IPR025877">
    <property type="entry name" value="MobA-like_NTP_Trfase"/>
</dbReference>
<dbReference type="RefSeq" id="WP_202965351.1">
    <property type="nucleotide sequence ID" value="NZ_CP009056.1"/>
</dbReference>
<keyword evidence="3 8" id="KW-0479">Metal-binding</keyword>
<feature type="binding site" evidence="8">
    <location>
        <position position="100"/>
    </location>
    <ligand>
        <name>Mg(2+)</name>
        <dbReference type="ChEBI" id="CHEBI:18420"/>
    </ligand>
</feature>
<comment type="cofactor">
    <cofactor evidence="8">
        <name>Mg(2+)</name>
        <dbReference type="ChEBI" id="CHEBI:18420"/>
    </cofactor>
</comment>
<keyword evidence="6 8" id="KW-0342">GTP-binding</keyword>
<feature type="binding site" evidence="8">
    <location>
        <position position="52"/>
    </location>
    <ligand>
        <name>GTP</name>
        <dbReference type="ChEBI" id="CHEBI:37565"/>
    </ligand>
</feature>
<feature type="binding site" evidence="8">
    <location>
        <position position="70"/>
    </location>
    <ligand>
        <name>GTP</name>
        <dbReference type="ChEBI" id="CHEBI:37565"/>
    </ligand>
</feature>
<comment type="subunit">
    <text evidence="8">Monomer.</text>
</comment>
<evidence type="ECO:0000259" key="9">
    <source>
        <dbReference type="Pfam" id="PF12804"/>
    </source>
</evidence>
<dbReference type="HAMAP" id="MF_00316">
    <property type="entry name" value="MobA"/>
    <property type="match status" value="1"/>
</dbReference>
<dbReference type="SUPFAM" id="SSF53448">
    <property type="entry name" value="Nucleotide-diphospho-sugar transferases"/>
    <property type="match status" value="1"/>
</dbReference>
<dbReference type="PANTHER" id="PTHR19136:SF81">
    <property type="entry name" value="MOLYBDENUM COFACTOR GUANYLYLTRANSFERASE"/>
    <property type="match status" value="1"/>
</dbReference>
<dbReference type="GO" id="GO:0046872">
    <property type="term" value="F:metal ion binding"/>
    <property type="evidence" value="ECO:0007669"/>
    <property type="project" value="UniProtKB-KW"/>
</dbReference>
<feature type="binding site" evidence="8">
    <location>
        <begin position="11"/>
        <end position="13"/>
    </location>
    <ligand>
        <name>GTP</name>
        <dbReference type="ChEBI" id="CHEBI:37565"/>
    </ligand>
</feature>
<proteinExistence type="inferred from homology"/>
<dbReference type="PANTHER" id="PTHR19136">
    <property type="entry name" value="MOLYBDENUM COFACTOR GUANYLYLTRANSFERASE"/>
    <property type="match status" value="1"/>
</dbReference>
<keyword evidence="7 8" id="KW-0501">Molybdenum cofactor biosynthesis</keyword>
<comment type="function">
    <text evidence="8">Transfers a GMP moiety from GTP to Mo-molybdopterin (Mo-MPT) cofactor (Moco or molybdenum cofactor) to form Mo-molybdopterin guanine dinucleotide (Mo-MGD) cofactor.</text>
</comment>
<gene>
    <name evidence="8" type="primary">mobA</name>
    <name evidence="10" type="ORF">FPB0191_00004</name>
</gene>
<comment type="similarity">
    <text evidence="8">Belongs to the MobA family.</text>
</comment>
<dbReference type="InterPro" id="IPR013482">
    <property type="entry name" value="Molybde_CF_guanTrfase"/>
</dbReference>
<organism evidence="10 11">
    <name type="scientific">Frischella perrara</name>
    <dbReference type="NCBI Taxonomy" id="1267021"/>
    <lineage>
        <taxon>Bacteria</taxon>
        <taxon>Pseudomonadati</taxon>
        <taxon>Pseudomonadota</taxon>
        <taxon>Gammaproteobacteria</taxon>
        <taxon>Orbales</taxon>
        <taxon>Orbaceae</taxon>
        <taxon>Frischella</taxon>
    </lineage>
</organism>
<dbReference type="EMBL" id="CP009056">
    <property type="protein sequence ID" value="AJA43872.1"/>
    <property type="molecule type" value="Genomic_DNA"/>
</dbReference>
<dbReference type="GO" id="GO:1902758">
    <property type="term" value="P:bis(molybdopterin guanine dinucleotide)molybdenum biosynthetic process"/>
    <property type="evidence" value="ECO:0007669"/>
    <property type="project" value="TreeGrafter"/>
</dbReference>
<keyword evidence="4 8" id="KW-0547">Nucleotide-binding</keyword>
<dbReference type="EC" id="2.7.7.77" evidence="8"/>
<evidence type="ECO:0000256" key="2">
    <source>
        <dbReference type="ARBA" id="ARBA00022679"/>
    </source>
</evidence>
<dbReference type="InterPro" id="IPR029044">
    <property type="entry name" value="Nucleotide-diphossugar_trans"/>
</dbReference>
<keyword evidence="10" id="KW-0548">Nucleotidyltransferase</keyword>
<dbReference type="Gene3D" id="3.90.550.10">
    <property type="entry name" value="Spore Coat Polysaccharide Biosynthesis Protein SpsA, Chain A"/>
    <property type="match status" value="1"/>
</dbReference>
<evidence type="ECO:0000313" key="11">
    <source>
        <dbReference type="Proteomes" id="UP000030901"/>
    </source>
</evidence>
<keyword evidence="11" id="KW-1185">Reference proteome</keyword>
<evidence type="ECO:0000256" key="5">
    <source>
        <dbReference type="ARBA" id="ARBA00022842"/>
    </source>
</evidence>
<dbReference type="Proteomes" id="UP000030901">
    <property type="component" value="Chromosome"/>
</dbReference>
<dbReference type="HOGENOM" id="CLU_055597_5_1_6"/>
<evidence type="ECO:0000256" key="1">
    <source>
        <dbReference type="ARBA" id="ARBA00022490"/>
    </source>
</evidence>
<keyword evidence="5 8" id="KW-0460">Magnesium</keyword>
<feature type="domain" description="MobA-like NTP transferase" evidence="9">
    <location>
        <begin position="8"/>
        <end position="162"/>
    </location>
</feature>
<evidence type="ECO:0000313" key="10">
    <source>
        <dbReference type="EMBL" id="AJA43872.1"/>
    </source>
</evidence>
<evidence type="ECO:0000256" key="7">
    <source>
        <dbReference type="ARBA" id="ARBA00023150"/>
    </source>
</evidence>
<dbReference type="CDD" id="cd02503">
    <property type="entry name" value="MobA"/>
    <property type="match status" value="1"/>
</dbReference>
<keyword evidence="2 8" id="KW-0808">Transferase</keyword>
<protein>
    <recommendedName>
        <fullName evidence="8">Molybdenum cofactor guanylyltransferase</fullName>
        <shortName evidence="8">MoCo guanylyltransferase</shortName>
        <ecNumber evidence="8">2.7.7.77</ecNumber>
    </recommendedName>
    <alternativeName>
        <fullName evidence="8">GTP:molybdopterin guanylyltransferase</fullName>
    </alternativeName>
    <alternativeName>
        <fullName evidence="8">Mo-MPT guanylyltransferase</fullName>
    </alternativeName>
    <alternativeName>
        <fullName evidence="8">Molybdopterin guanylyltransferase</fullName>
    </alternativeName>
    <alternativeName>
        <fullName evidence="8">Molybdopterin-guanine dinucleotide synthase</fullName>
        <shortName evidence="8">MGD synthase</shortName>
    </alternativeName>
</protein>
<sequence length="195" mass="22231">MFEMPITAIILAGGKSMRMHQDNKGLQLLKGQPLYSHVIARVKPQVNYILINSNRDIAQYQQSQYPVISDKIGGYLGPLAGIYSGLMVTTTDWNLIVSCDTPFLPFDLVKRLQQHCSDHLAAYVFDGERAHPTIMLIHRQLASLIKRYLLRGERKLCSLLEEINAIQVDFSDNPQAFSNINTFEELTYWNQKTCI</sequence>
<keyword evidence="1 8" id="KW-0963">Cytoplasm</keyword>
<evidence type="ECO:0000256" key="3">
    <source>
        <dbReference type="ARBA" id="ARBA00022723"/>
    </source>
</evidence>
<reference evidence="10 11" key="1">
    <citation type="journal article" date="2014" name="Appl. Environ. Microbiol.">
        <title>Gut symbionts from distinct hosts exhibit genotoxic activity via divergent colibactin biosynthetic pathways.</title>
        <authorList>
            <person name="Engel P."/>
            <person name="Vizcaino M.I."/>
            <person name="Crawford J.M."/>
        </authorList>
    </citation>
    <scope>NUCLEOTIDE SEQUENCE [LARGE SCALE GENOMIC DNA]</scope>
    <source>
        <strain evidence="10 11">PEB0191</strain>
    </source>
</reference>